<keyword evidence="2" id="KW-1185">Reference proteome</keyword>
<dbReference type="EMBL" id="JAHRIN010050454">
    <property type="protein sequence ID" value="MEQ2208301.1"/>
    <property type="molecule type" value="Genomic_DNA"/>
</dbReference>
<comment type="caution">
    <text evidence="1">The sequence shown here is derived from an EMBL/GenBank/DDBJ whole genome shotgun (WGS) entry which is preliminary data.</text>
</comment>
<evidence type="ECO:0000313" key="2">
    <source>
        <dbReference type="Proteomes" id="UP001434883"/>
    </source>
</evidence>
<reference evidence="1 2" key="1">
    <citation type="submission" date="2021-06" db="EMBL/GenBank/DDBJ databases">
        <authorList>
            <person name="Palmer J.M."/>
        </authorList>
    </citation>
    <scope>NUCLEOTIDE SEQUENCE [LARGE SCALE GENOMIC DNA]</scope>
    <source>
        <strain evidence="1 2">XC_2019</strain>
        <tissue evidence="1">Muscle</tissue>
    </source>
</reference>
<name>A0ABV0RJZ9_9TELE</name>
<sequence>MGGGGLGLHRSHECTEFITPSTQMVSGCSVSTQLARQERGEDRYCFQVWERRVGLGLGNLTPFFGDADESGWIGRKWFVGIWGNPPSTERNRGQRGGQIWTNPDEVKGLADRESGTVVMSRKIRKCALLSDARSPHPFTQIVAWSDFAAHAASSSAAPSLSLTGNGNG</sequence>
<gene>
    <name evidence="1" type="ORF">XENOCAPTIV_019424</name>
</gene>
<organism evidence="1 2">
    <name type="scientific">Xenoophorus captivus</name>
    <dbReference type="NCBI Taxonomy" id="1517983"/>
    <lineage>
        <taxon>Eukaryota</taxon>
        <taxon>Metazoa</taxon>
        <taxon>Chordata</taxon>
        <taxon>Craniata</taxon>
        <taxon>Vertebrata</taxon>
        <taxon>Euteleostomi</taxon>
        <taxon>Actinopterygii</taxon>
        <taxon>Neopterygii</taxon>
        <taxon>Teleostei</taxon>
        <taxon>Neoteleostei</taxon>
        <taxon>Acanthomorphata</taxon>
        <taxon>Ovalentaria</taxon>
        <taxon>Atherinomorphae</taxon>
        <taxon>Cyprinodontiformes</taxon>
        <taxon>Goodeidae</taxon>
        <taxon>Xenoophorus</taxon>
    </lineage>
</organism>
<dbReference type="Proteomes" id="UP001434883">
    <property type="component" value="Unassembled WGS sequence"/>
</dbReference>
<evidence type="ECO:0000313" key="1">
    <source>
        <dbReference type="EMBL" id="MEQ2208301.1"/>
    </source>
</evidence>
<proteinExistence type="predicted"/>
<accession>A0ABV0RJZ9</accession>
<protein>
    <submittedName>
        <fullName evidence="1">Uncharacterized protein</fullName>
    </submittedName>
</protein>